<dbReference type="SMART" id="SM00100">
    <property type="entry name" value="cNMP"/>
    <property type="match status" value="1"/>
</dbReference>
<protein>
    <submittedName>
        <fullName evidence="6">Cyclic nucleotide-binding domain-containing protein</fullName>
    </submittedName>
</protein>
<dbReference type="PROSITE" id="PS50042">
    <property type="entry name" value="CNMP_BINDING_3"/>
    <property type="match status" value="1"/>
</dbReference>
<accession>A0ABW9WW95</accession>
<evidence type="ECO:0000256" key="2">
    <source>
        <dbReference type="ARBA" id="ARBA00023125"/>
    </source>
</evidence>
<dbReference type="PANTHER" id="PTHR24567:SF58">
    <property type="entry name" value="CYCLIC AMP-BINDING REGULATORY PROTEIN"/>
    <property type="match status" value="1"/>
</dbReference>
<keyword evidence="2" id="KW-0238">DNA-binding</keyword>
<dbReference type="Gene3D" id="2.60.120.10">
    <property type="entry name" value="Jelly Rolls"/>
    <property type="match status" value="1"/>
</dbReference>
<dbReference type="EMBL" id="WWVX01000004">
    <property type="protein sequence ID" value="MZL69485.1"/>
    <property type="molecule type" value="Genomic_DNA"/>
</dbReference>
<dbReference type="SUPFAM" id="SSF51206">
    <property type="entry name" value="cAMP-binding domain-like"/>
    <property type="match status" value="1"/>
</dbReference>
<dbReference type="InterPro" id="IPR014710">
    <property type="entry name" value="RmlC-like_jellyroll"/>
</dbReference>
<dbReference type="PANTHER" id="PTHR24567">
    <property type="entry name" value="CRP FAMILY TRANSCRIPTIONAL REGULATORY PROTEIN"/>
    <property type="match status" value="1"/>
</dbReference>
<keyword evidence="7" id="KW-1185">Reference proteome</keyword>
<dbReference type="PROSITE" id="PS51063">
    <property type="entry name" value="HTH_CRP_2"/>
    <property type="match status" value="1"/>
</dbReference>
<feature type="domain" description="Cyclic nucleotide-binding" evidence="4">
    <location>
        <begin position="23"/>
        <end position="95"/>
    </location>
</feature>
<evidence type="ECO:0000256" key="1">
    <source>
        <dbReference type="ARBA" id="ARBA00023015"/>
    </source>
</evidence>
<dbReference type="Proteomes" id="UP000474718">
    <property type="component" value="Unassembled WGS sequence"/>
</dbReference>
<feature type="domain" description="HTH crp-type" evidence="5">
    <location>
        <begin position="165"/>
        <end position="234"/>
    </location>
</feature>
<dbReference type="InterPro" id="IPR018490">
    <property type="entry name" value="cNMP-bd_dom_sf"/>
</dbReference>
<proteinExistence type="predicted"/>
<evidence type="ECO:0000313" key="6">
    <source>
        <dbReference type="EMBL" id="MZL69485.1"/>
    </source>
</evidence>
<dbReference type="InterPro" id="IPR050397">
    <property type="entry name" value="Env_Response_Regulators"/>
</dbReference>
<evidence type="ECO:0000256" key="3">
    <source>
        <dbReference type="ARBA" id="ARBA00023163"/>
    </source>
</evidence>
<evidence type="ECO:0000259" key="5">
    <source>
        <dbReference type="PROSITE" id="PS51063"/>
    </source>
</evidence>
<dbReference type="SUPFAM" id="SSF46785">
    <property type="entry name" value="Winged helix' DNA-binding domain"/>
    <property type="match status" value="1"/>
</dbReference>
<dbReference type="InterPro" id="IPR000595">
    <property type="entry name" value="cNMP-bd_dom"/>
</dbReference>
<organism evidence="6 7">
    <name type="scientific">Bittarella massiliensis</name>
    <name type="common">ex Durand et al. 2017</name>
    <dbReference type="NCBI Taxonomy" id="1720313"/>
    <lineage>
        <taxon>Bacteria</taxon>
        <taxon>Bacillati</taxon>
        <taxon>Bacillota</taxon>
        <taxon>Clostridia</taxon>
        <taxon>Eubacteriales</taxon>
        <taxon>Oscillospiraceae</taxon>
        <taxon>Bittarella (ex Durand et al. 2017)</taxon>
    </lineage>
</organism>
<sequence>MGTGGKRGKPSVNHLPELPPSPLFSGIEAGELPQLLSCLGARWSKFSKGAILLDAGEPVSQIAVLLAGRAQVLREEYNGERTILAELGPGDLFGEAFACAPGPTQLSPVTVLACGEGAVLRFDAARLLSGDPPCSFHPQLVGNMMGILAEKNIFLNRKIGHLSKRTTREKLLSYLSEQAAFQGSEHFLIPFDQQQLADYLCVERSGLSVALNRLRREGVIRYRKNRFSLCTPLEEGEPKKEGR</sequence>
<comment type="caution">
    <text evidence="6">The sequence shown here is derived from an EMBL/GenBank/DDBJ whole genome shotgun (WGS) entry which is preliminary data.</text>
</comment>
<gene>
    <name evidence="6" type="ORF">GT747_06900</name>
</gene>
<dbReference type="InterPro" id="IPR036390">
    <property type="entry name" value="WH_DNA-bd_sf"/>
</dbReference>
<dbReference type="Pfam" id="PF00027">
    <property type="entry name" value="cNMP_binding"/>
    <property type="match status" value="1"/>
</dbReference>
<evidence type="ECO:0000259" key="4">
    <source>
        <dbReference type="PROSITE" id="PS50042"/>
    </source>
</evidence>
<evidence type="ECO:0000313" key="7">
    <source>
        <dbReference type="Proteomes" id="UP000474718"/>
    </source>
</evidence>
<dbReference type="Pfam" id="PF13545">
    <property type="entry name" value="HTH_Crp_2"/>
    <property type="match status" value="1"/>
</dbReference>
<dbReference type="InterPro" id="IPR012318">
    <property type="entry name" value="HTH_CRP"/>
</dbReference>
<reference evidence="6 7" key="1">
    <citation type="journal article" date="2019" name="Nat. Med.">
        <title>A library of human gut bacterial isolates paired with longitudinal multiomics data enables mechanistic microbiome research.</title>
        <authorList>
            <person name="Poyet M."/>
            <person name="Groussin M."/>
            <person name="Gibbons S.M."/>
            <person name="Avila-Pacheco J."/>
            <person name="Jiang X."/>
            <person name="Kearney S.M."/>
            <person name="Perrotta A.R."/>
            <person name="Berdy B."/>
            <person name="Zhao S."/>
            <person name="Lieberman T.D."/>
            <person name="Swanson P.K."/>
            <person name="Smith M."/>
            <person name="Roesemann S."/>
            <person name="Alexander J.E."/>
            <person name="Rich S.A."/>
            <person name="Livny J."/>
            <person name="Vlamakis H."/>
            <person name="Clish C."/>
            <person name="Bullock K."/>
            <person name="Deik A."/>
            <person name="Scott J."/>
            <person name="Pierce K.A."/>
            <person name="Xavier R.J."/>
            <person name="Alm E.J."/>
        </authorList>
    </citation>
    <scope>NUCLEOTIDE SEQUENCE [LARGE SCALE GENOMIC DNA]</scope>
    <source>
        <strain evidence="6 7">BIOML-A2</strain>
    </source>
</reference>
<dbReference type="CDD" id="cd00038">
    <property type="entry name" value="CAP_ED"/>
    <property type="match status" value="1"/>
</dbReference>
<keyword evidence="3" id="KW-0804">Transcription</keyword>
<keyword evidence="1" id="KW-0805">Transcription regulation</keyword>
<name>A0ABW9WW95_9FIRM</name>